<dbReference type="Pfam" id="PF00990">
    <property type="entry name" value="GGDEF"/>
    <property type="match status" value="1"/>
</dbReference>
<name>A0A119VJI1_9BURK</name>
<dbReference type="CDD" id="cd01949">
    <property type="entry name" value="GGDEF"/>
    <property type="match status" value="1"/>
</dbReference>
<keyword evidence="2" id="KW-0812">Transmembrane</keyword>
<dbReference type="InterPro" id="IPR000160">
    <property type="entry name" value="GGDEF_dom"/>
</dbReference>
<protein>
    <recommendedName>
        <fullName evidence="3">GGDEF domain-containing protein</fullName>
    </recommendedName>
</protein>
<dbReference type="Proteomes" id="UP000068016">
    <property type="component" value="Unassembled WGS sequence"/>
</dbReference>
<dbReference type="PANTHER" id="PTHR46663">
    <property type="entry name" value="DIGUANYLATE CYCLASE DGCT-RELATED"/>
    <property type="match status" value="1"/>
</dbReference>
<dbReference type="RefSeq" id="WP_060347480.1">
    <property type="nucleotide sequence ID" value="NZ_LPLZ01000046.1"/>
</dbReference>
<dbReference type="SMART" id="SM00267">
    <property type="entry name" value="GGDEF"/>
    <property type="match status" value="1"/>
</dbReference>
<dbReference type="Gene3D" id="3.30.450.20">
    <property type="entry name" value="PAS domain"/>
    <property type="match status" value="1"/>
</dbReference>
<dbReference type="InterPro" id="IPR029787">
    <property type="entry name" value="Nucleotide_cyclase"/>
</dbReference>
<sequence>MLSQDGFPLSRRSGDLREPANDTPLLSYVKPVGTSEHQQVDPFDHVERIVAVRRLNPYGLVVVAGVSAAEALAPYVEMRDVYLAMSTVMSFMLVGFAVWVRNLVAQLIQGREALRQVSETDALTGLANRGKIIDLLNTATSRDGAAGATALMFIDLDSFKQLNDTCGHRAGDQLLAEVADRLRTVVGTRGVVGRLGGDEFVVLIQGPGAMADAHEIAGAISVSLECGLPVHSGSYSVCASVGIAGLEMGDSVCNLLGRADSAMYEAKLRRKASKVVSNKAAGNLQSELVR</sequence>
<gene>
    <name evidence="4" type="ORF">WT83_16670</name>
</gene>
<keyword evidence="2" id="KW-0472">Membrane</keyword>
<feature type="domain" description="GGDEF" evidence="3">
    <location>
        <begin position="147"/>
        <end position="279"/>
    </location>
</feature>
<dbReference type="AlphaFoldDB" id="A0A119VJI1"/>
<dbReference type="SUPFAM" id="SSF55073">
    <property type="entry name" value="Nucleotide cyclase"/>
    <property type="match status" value="1"/>
</dbReference>
<accession>A0A119VJI1</accession>
<evidence type="ECO:0000313" key="5">
    <source>
        <dbReference type="Proteomes" id="UP000068016"/>
    </source>
</evidence>
<evidence type="ECO:0000259" key="3">
    <source>
        <dbReference type="PROSITE" id="PS50887"/>
    </source>
</evidence>
<feature type="transmembrane region" description="Helical" evidence="2">
    <location>
        <begin position="82"/>
        <end position="104"/>
    </location>
</feature>
<dbReference type="CDD" id="cd12915">
    <property type="entry name" value="PDC2_DGC_like"/>
    <property type="match status" value="1"/>
</dbReference>
<organism evidence="4 5">
    <name type="scientific">Burkholderia territorii</name>
    <dbReference type="NCBI Taxonomy" id="1503055"/>
    <lineage>
        <taxon>Bacteria</taxon>
        <taxon>Pseudomonadati</taxon>
        <taxon>Pseudomonadota</taxon>
        <taxon>Betaproteobacteria</taxon>
        <taxon>Burkholderiales</taxon>
        <taxon>Burkholderiaceae</taxon>
        <taxon>Burkholderia</taxon>
        <taxon>Burkholderia cepacia complex</taxon>
    </lineage>
</organism>
<evidence type="ECO:0000256" key="2">
    <source>
        <dbReference type="SAM" id="Phobius"/>
    </source>
</evidence>
<dbReference type="PANTHER" id="PTHR46663:SF4">
    <property type="entry name" value="DIGUANYLATE CYCLASE DGCT-RELATED"/>
    <property type="match status" value="1"/>
</dbReference>
<feature type="region of interest" description="Disordered" evidence="1">
    <location>
        <begin position="1"/>
        <end position="23"/>
    </location>
</feature>
<comment type="caution">
    <text evidence="4">The sequence shown here is derived from an EMBL/GenBank/DDBJ whole genome shotgun (WGS) entry which is preliminary data.</text>
</comment>
<dbReference type="InterPro" id="IPR043128">
    <property type="entry name" value="Rev_trsase/Diguanyl_cyclase"/>
</dbReference>
<dbReference type="NCBIfam" id="TIGR00254">
    <property type="entry name" value="GGDEF"/>
    <property type="match status" value="1"/>
</dbReference>
<evidence type="ECO:0000313" key="4">
    <source>
        <dbReference type="EMBL" id="KWN14719.1"/>
    </source>
</evidence>
<keyword evidence="2" id="KW-1133">Transmembrane helix</keyword>
<evidence type="ECO:0000256" key="1">
    <source>
        <dbReference type="SAM" id="MobiDB-lite"/>
    </source>
</evidence>
<dbReference type="EMBL" id="LPLZ01000046">
    <property type="protein sequence ID" value="KWN14719.1"/>
    <property type="molecule type" value="Genomic_DNA"/>
</dbReference>
<proteinExistence type="predicted"/>
<dbReference type="PROSITE" id="PS50887">
    <property type="entry name" value="GGDEF"/>
    <property type="match status" value="1"/>
</dbReference>
<reference evidence="4 5" key="1">
    <citation type="submission" date="2015-11" db="EMBL/GenBank/DDBJ databases">
        <title>Expanding the genomic diversity of Burkholderia species for the development of highly accurate diagnostics.</title>
        <authorList>
            <person name="Sahl J."/>
            <person name="Keim P."/>
            <person name="Wagner D."/>
        </authorList>
    </citation>
    <scope>NUCLEOTIDE SEQUENCE [LARGE SCALE GENOMIC DNA]</scope>
    <source>
        <strain evidence="4 5">MSMB793WGS</strain>
    </source>
</reference>
<dbReference type="InterPro" id="IPR052163">
    <property type="entry name" value="DGC-Regulatory_Protein"/>
</dbReference>
<dbReference type="Gene3D" id="3.30.70.270">
    <property type="match status" value="1"/>
</dbReference>